<dbReference type="InterPro" id="IPR041588">
    <property type="entry name" value="Integrase_H2C2"/>
</dbReference>
<keyword evidence="6" id="KW-1185">Reference proteome</keyword>
<dbReference type="PANTHER" id="PTHR35046">
    <property type="entry name" value="ZINC KNUCKLE (CCHC-TYPE) FAMILY PROTEIN"/>
    <property type="match status" value="1"/>
</dbReference>
<feature type="domain" description="Reverse transcriptase/retrotransposon-derived protein RNase H-like" evidence="2">
    <location>
        <begin position="60"/>
        <end position="136"/>
    </location>
</feature>
<reference evidence="5 6" key="1">
    <citation type="submission" date="2024-02" db="EMBL/GenBank/DDBJ databases">
        <title>High-quality chromosome-scale genome assembly of Pensacola bahiagrass (Paspalum notatum Flugge var. saurae).</title>
        <authorList>
            <person name="Vega J.M."/>
            <person name="Podio M."/>
            <person name="Orjuela J."/>
            <person name="Siena L.A."/>
            <person name="Pessino S.C."/>
            <person name="Combes M.C."/>
            <person name="Mariac C."/>
            <person name="Albertini E."/>
            <person name="Pupilli F."/>
            <person name="Ortiz J.P.A."/>
            <person name="Leblanc O."/>
        </authorList>
    </citation>
    <scope>NUCLEOTIDE SEQUENCE [LARGE SCALE GENOMIC DNA]</scope>
    <source>
        <strain evidence="5">R1</strain>
        <tissue evidence="5">Leaf</tissue>
    </source>
</reference>
<dbReference type="Proteomes" id="UP001341281">
    <property type="component" value="Chromosome 09"/>
</dbReference>
<dbReference type="SUPFAM" id="SSF56672">
    <property type="entry name" value="DNA/RNA polymerases"/>
    <property type="match status" value="1"/>
</dbReference>
<dbReference type="InterPro" id="IPR041577">
    <property type="entry name" value="RT_RNaseH_2"/>
</dbReference>
<dbReference type="Pfam" id="PF24626">
    <property type="entry name" value="SH3_Tf2-1"/>
    <property type="match status" value="1"/>
</dbReference>
<dbReference type="InterPro" id="IPR012337">
    <property type="entry name" value="RNaseH-like_sf"/>
</dbReference>
<dbReference type="GO" id="GO:0003676">
    <property type="term" value="F:nucleic acid binding"/>
    <property type="evidence" value="ECO:0007669"/>
    <property type="project" value="InterPro"/>
</dbReference>
<evidence type="ECO:0000256" key="1">
    <source>
        <dbReference type="SAM" id="MobiDB-lite"/>
    </source>
</evidence>
<feature type="non-terminal residue" evidence="5">
    <location>
        <position position="458"/>
    </location>
</feature>
<feature type="compositionally biased region" description="Low complexity" evidence="1">
    <location>
        <begin position="421"/>
        <end position="434"/>
    </location>
</feature>
<dbReference type="InterPro" id="IPR036397">
    <property type="entry name" value="RNaseH_sf"/>
</dbReference>
<dbReference type="Gene3D" id="1.10.340.70">
    <property type="match status" value="1"/>
</dbReference>
<evidence type="ECO:0008006" key="7">
    <source>
        <dbReference type="Google" id="ProtNLM"/>
    </source>
</evidence>
<dbReference type="InterPro" id="IPR043502">
    <property type="entry name" value="DNA/RNA_pol_sf"/>
</dbReference>
<accession>A0AAQ3XCS7</accession>
<evidence type="ECO:0000259" key="2">
    <source>
        <dbReference type="Pfam" id="PF17919"/>
    </source>
</evidence>
<feature type="domain" description="Integrase zinc-binding" evidence="3">
    <location>
        <begin position="137"/>
        <end position="185"/>
    </location>
</feature>
<dbReference type="Pfam" id="PF17921">
    <property type="entry name" value="Integrase_H2C2"/>
    <property type="match status" value="1"/>
</dbReference>
<dbReference type="AlphaFoldDB" id="A0AAQ3XCS7"/>
<organism evidence="5 6">
    <name type="scientific">Paspalum notatum var. saurae</name>
    <dbReference type="NCBI Taxonomy" id="547442"/>
    <lineage>
        <taxon>Eukaryota</taxon>
        <taxon>Viridiplantae</taxon>
        <taxon>Streptophyta</taxon>
        <taxon>Embryophyta</taxon>
        <taxon>Tracheophyta</taxon>
        <taxon>Spermatophyta</taxon>
        <taxon>Magnoliopsida</taxon>
        <taxon>Liliopsida</taxon>
        <taxon>Poales</taxon>
        <taxon>Poaceae</taxon>
        <taxon>PACMAD clade</taxon>
        <taxon>Panicoideae</taxon>
        <taxon>Andropogonodae</taxon>
        <taxon>Paspaleae</taxon>
        <taxon>Paspalinae</taxon>
        <taxon>Paspalum</taxon>
    </lineage>
</organism>
<dbReference type="InterPro" id="IPR043128">
    <property type="entry name" value="Rev_trsase/Diguanyl_cyclase"/>
</dbReference>
<dbReference type="Gene3D" id="3.30.420.10">
    <property type="entry name" value="Ribonuclease H-like superfamily/Ribonuclease H"/>
    <property type="match status" value="1"/>
</dbReference>
<feature type="domain" description="Tf2-1-like SH3-like" evidence="4">
    <location>
        <begin position="333"/>
        <end position="395"/>
    </location>
</feature>
<evidence type="ECO:0000313" key="5">
    <source>
        <dbReference type="EMBL" id="WVZ93535.1"/>
    </source>
</evidence>
<dbReference type="FunFam" id="3.30.70.270:FF:000020">
    <property type="entry name" value="Transposon Tf2-6 polyprotein-like Protein"/>
    <property type="match status" value="1"/>
</dbReference>
<protein>
    <recommendedName>
        <fullName evidence="7">Integrase catalytic domain-containing protein</fullName>
    </recommendedName>
</protein>
<gene>
    <name evidence="5" type="ORF">U9M48_039506</name>
</gene>
<evidence type="ECO:0000259" key="4">
    <source>
        <dbReference type="Pfam" id="PF24626"/>
    </source>
</evidence>
<evidence type="ECO:0000313" key="6">
    <source>
        <dbReference type="Proteomes" id="UP001341281"/>
    </source>
</evidence>
<dbReference type="EMBL" id="CP144753">
    <property type="protein sequence ID" value="WVZ93535.1"/>
    <property type="molecule type" value="Genomic_DNA"/>
</dbReference>
<feature type="region of interest" description="Disordered" evidence="1">
    <location>
        <begin position="397"/>
        <end position="438"/>
    </location>
</feature>
<dbReference type="SUPFAM" id="SSF53098">
    <property type="entry name" value="Ribonuclease H-like"/>
    <property type="match status" value="1"/>
</dbReference>
<evidence type="ECO:0000259" key="3">
    <source>
        <dbReference type="Pfam" id="PF17921"/>
    </source>
</evidence>
<dbReference type="PANTHER" id="PTHR35046:SF9">
    <property type="entry name" value="RNA-DIRECTED DNA POLYMERASE"/>
    <property type="match status" value="1"/>
</dbReference>
<sequence>GIEVDSSKIDAIRDWPTPTTVTQIRSFLGLAGFYRRFVRDFSSIAAPLHELTKKGVPFAWGDSQAVVFNTLKDKLTHAPLLQLPDFNKVFELECDASGIGLGAVLLQEGKPVAYFSEKLSGASLKYSTYDKELYALEAHGGGLMGHFGVYKTHEVLAAHFFWPRMLRDVKRLVARCTTCQKAKSRLSNHGLYMPLPVPTSPWLDISMDFVLGLPRTKKGRDSIFVVVDRFSKMAHFIPCHKTDDASSVAELFFREIIRLHGIPNTIIVYGYIPRAPIDLFSLDAVETPHIDAVAHVEQMIDLHAQTHQNIAAANAKYQVAGSKGRKHITFAPGDMVWLHLRKDRFPTLRRSKLMPRAAGPFKVLTKINDNAYILDLPAEFGVSTSFNVADLKPYVGEDEELPSRTTSVLEGEDDEDINYNTSTSTPAAPPSSSAGPITRARARDLNFVMLLKNEGPEE</sequence>
<dbReference type="Gene3D" id="3.30.70.270">
    <property type="match status" value="1"/>
</dbReference>
<name>A0AAQ3XCS7_PASNO</name>
<proteinExistence type="predicted"/>
<dbReference type="Pfam" id="PF17919">
    <property type="entry name" value="RT_RNaseH_2"/>
    <property type="match status" value="1"/>
</dbReference>
<dbReference type="InterPro" id="IPR056924">
    <property type="entry name" value="SH3_Tf2-1"/>
</dbReference>